<accession>A0ABX7B357</accession>
<feature type="compositionally biased region" description="Low complexity" evidence="1">
    <location>
        <begin position="118"/>
        <end position="139"/>
    </location>
</feature>
<dbReference type="Proteomes" id="UP000595197">
    <property type="component" value="Chromosome"/>
</dbReference>
<name>A0ABX7B357_9PROT</name>
<organism evidence="2 3">
    <name type="scientific">Skermanella cutis</name>
    <dbReference type="NCBI Taxonomy" id="2775420"/>
    <lineage>
        <taxon>Bacteria</taxon>
        <taxon>Pseudomonadati</taxon>
        <taxon>Pseudomonadota</taxon>
        <taxon>Alphaproteobacteria</taxon>
        <taxon>Rhodospirillales</taxon>
        <taxon>Azospirillaceae</taxon>
        <taxon>Skermanella</taxon>
    </lineage>
</organism>
<feature type="region of interest" description="Disordered" evidence="1">
    <location>
        <begin position="115"/>
        <end position="139"/>
    </location>
</feature>
<protein>
    <submittedName>
        <fullName evidence="2">Uncharacterized protein</fullName>
    </submittedName>
</protein>
<evidence type="ECO:0000313" key="2">
    <source>
        <dbReference type="EMBL" id="QQP88769.1"/>
    </source>
</evidence>
<reference evidence="2" key="1">
    <citation type="submission" date="2021-02" db="EMBL/GenBank/DDBJ databases">
        <title>Skermanella TT6 skin isolate.</title>
        <authorList>
            <person name="Lee K."/>
            <person name="Ganzorig M."/>
        </authorList>
    </citation>
    <scope>NUCLEOTIDE SEQUENCE</scope>
    <source>
        <strain evidence="2">TT6</strain>
    </source>
</reference>
<sequence>MADEIGADTTIQIWTDRVSDADELADDAGACPLVLVEWEDSAQPVSSWQWITAYKEPDIVTCASVGWLIHDGADVKALAPNLGHSDEQRAVQVSGVIRIPTRCVTRIVSLTEMAAPTSSSSPASSSVSDALLPDRQAAE</sequence>
<evidence type="ECO:0000256" key="1">
    <source>
        <dbReference type="SAM" id="MobiDB-lite"/>
    </source>
</evidence>
<dbReference type="RefSeq" id="WP_201074126.1">
    <property type="nucleotide sequence ID" value="NZ_CP067420.1"/>
</dbReference>
<proteinExistence type="predicted"/>
<gene>
    <name evidence="2" type="ORF">IGS68_22570</name>
</gene>
<dbReference type="EMBL" id="CP067420">
    <property type="protein sequence ID" value="QQP88769.1"/>
    <property type="molecule type" value="Genomic_DNA"/>
</dbReference>
<keyword evidence="3" id="KW-1185">Reference proteome</keyword>
<evidence type="ECO:0000313" key="3">
    <source>
        <dbReference type="Proteomes" id="UP000595197"/>
    </source>
</evidence>